<dbReference type="SMART" id="SM00228">
    <property type="entry name" value="PDZ"/>
    <property type="match status" value="1"/>
</dbReference>
<dbReference type="InterPro" id="IPR001660">
    <property type="entry name" value="SAM"/>
</dbReference>
<dbReference type="InterPro" id="IPR001478">
    <property type="entry name" value="PDZ"/>
</dbReference>
<feature type="region of interest" description="Disordered" evidence="5">
    <location>
        <begin position="282"/>
        <end position="338"/>
    </location>
</feature>
<dbReference type="Gene3D" id="1.10.150.50">
    <property type="entry name" value="Transcription Factor, Ets-1"/>
    <property type="match status" value="1"/>
</dbReference>
<dbReference type="Gene3D" id="2.30.42.10">
    <property type="match status" value="1"/>
</dbReference>
<feature type="region of interest" description="Disordered" evidence="5">
    <location>
        <begin position="1156"/>
        <end position="1208"/>
    </location>
</feature>
<dbReference type="GO" id="GO:0043197">
    <property type="term" value="C:dendritic spine"/>
    <property type="evidence" value="ECO:0000318"/>
    <property type="project" value="GO_Central"/>
</dbReference>
<evidence type="ECO:0000259" key="7">
    <source>
        <dbReference type="PROSITE" id="PS50106"/>
    </source>
</evidence>
<dbReference type="KEGG" id="xla:121395622"/>
<dbReference type="GO" id="GO:0050808">
    <property type="term" value="P:synapse organization"/>
    <property type="evidence" value="ECO:0000318"/>
    <property type="project" value="GO_Central"/>
</dbReference>
<evidence type="ECO:0000256" key="5">
    <source>
        <dbReference type="SAM" id="MobiDB-lite"/>
    </source>
</evidence>
<feature type="region of interest" description="Disordered" evidence="5">
    <location>
        <begin position="815"/>
        <end position="912"/>
    </location>
</feature>
<reference evidence="9" key="1">
    <citation type="submission" date="2025-08" db="UniProtKB">
        <authorList>
            <consortium name="RefSeq"/>
        </authorList>
    </citation>
    <scope>IDENTIFICATION</scope>
    <source>
        <strain evidence="9">J_2021</strain>
        <tissue evidence="9">Erythrocytes</tissue>
    </source>
</reference>
<gene>
    <name evidence="9" type="primary">LOC121395622</name>
</gene>
<feature type="compositionally biased region" description="Pro residues" evidence="5">
    <location>
        <begin position="307"/>
        <end position="329"/>
    </location>
</feature>
<dbReference type="InterPro" id="IPR036034">
    <property type="entry name" value="PDZ_sf"/>
</dbReference>
<dbReference type="PANTHER" id="PTHR24135:SF3">
    <property type="entry name" value="SH3 AND MULTIPLE ANKYRIN REPEAT DOMAINS PROTEIN 1"/>
    <property type="match status" value="1"/>
</dbReference>
<feature type="domain" description="SAM" evidence="6">
    <location>
        <begin position="1264"/>
        <end position="1327"/>
    </location>
</feature>
<evidence type="ECO:0000313" key="9">
    <source>
        <dbReference type="RefSeq" id="XP_041425535.1"/>
    </source>
</evidence>
<feature type="compositionally biased region" description="Basic and acidic residues" evidence="5">
    <location>
        <begin position="684"/>
        <end position="702"/>
    </location>
</feature>
<accession>A0A8J1LA64</accession>
<evidence type="ECO:0000256" key="3">
    <source>
        <dbReference type="ARBA" id="ARBA00023018"/>
    </source>
</evidence>
<feature type="compositionally biased region" description="Polar residues" evidence="5">
    <location>
        <begin position="1088"/>
        <end position="1098"/>
    </location>
</feature>
<name>A0A8J1LA64_XENLA</name>
<keyword evidence="8" id="KW-1185">Reference proteome</keyword>
<feature type="region of interest" description="Disordered" evidence="5">
    <location>
        <begin position="458"/>
        <end position="524"/>
    </location>
</feature>
<dbReference type="GO" id="GO:0008306">
    <property type="term" value="P:associative learning"/>
    <property type="evidence" value="ECO:0000318"/>
    <property type="project" value="GO_Central"/>
</dbReference>
<feature type="region of interest" description="Disordered" evidence="5">
    <location>
        <begin position="217"/>
        <end position="247"/>
    </location>
</feature>
<dbReference type="GeneID" id="121395622"/>
<dbReference type="InterPro" id="IPR013761">
    <property type="entry name" value="SAM/pointed_sf"/>
</dbReference>
<keyword evidence="3" id="KW-0770">Synapse</keyword>
<feature type="compositionally biased region" description="Low complexity" evidence="5">
    <location>
        <begin position="481"/>
        <end position="505"/>
    </location>
</feature>
<dbReference type="InterPro" id="IPR041489">
    <property type="entry name" value="PDZ_6"/>
</dbReference>
<feature type="domain" description="PDZ" evidence="7">
    <location>
        <begin position="39"/>
        <end position="133"/>
    </location>
</feature>
<evidence type="ECO:0000256" key="4">
    <source>
        <dbReference type="ARBA" id="ARBA00034105"/>
    </source>
</evidence>
<dbReference type="Pfam" id="PF00536">
    <property type="entry name" value="SAM_1"/>
    <property type="match status" value="1"/>
</dbReference>
<dbReference type="Proteomes" id="UP000186698">
    <property type="component" value="Chromosome 7L"/>
</dbReference>
<protein>
    <submittedName>
        <fullName evidence="9">SH3 and multiple ankyrin repeat domains protein 1-like isoform X1</fullName>
    </submittedName>
</protein>
<dbReference type="CDD" id="cd09506">
    <property type="entry name" value="SAM_Shank1_2_3"/>
    <property type="match status" value="1"/>
</dbReference>
<evidence type="ECO:0000313" key="8">
    <source>
        <dbReference type="Proteomes" id="UP000186698"/>
    </source>
</evidence>
<feature type="compositionally biased region" description="Polar residues" evidence="5">
    <location>
        <begin position="815"/>
        <end position="836"/>
    </location>
</feature>
<sequence>MALSDGRMQSSLSSSWPALGPRRRSVWYIYSDYIIKEKTVLLQKKDSEGFGFVLRGAKAQTPIEEFTPTPAFPALQYLESVDEGGVAWRAGLRMGDFLIEVNGQNVVKVGHRQVVNMIRQGGNNLMVKVVMVTRNPEMEDAMRKKVPQQTKRVTPPAISLRSKSMTSELEEMVEKVSPWKKKNDYEPAQNTEKKRTVYQMALNKLDEILAAAQQTISVNESSSPGTSMGVSRAPGKGYFSSESNFGQHRVPSAQSMYERPSFLASSPSQAMMLRQKSIGAAEDDKPFLSTPSMKFNRSLSVPSSEDIPPPPTTSAPDPPYNTAPSPSPRVSPVIRSNFNQSGDVRDIKMYSPSMRQDSLFDQQMMEASQRREKMQLYHQDSDQGNEEQIRMGMASPANMRSWRSQAQEIRYFNLPARAASTAMYVPAKAMRQKGQLVKQVKVENEQLEQQQQQMQQKLQQQQYQSHHQQQQQATKSHEKSSIPIPTIIIKAPSTSSSGRSSQGSSMEAENQPDPVPIPTLPPSDNMDFTSRFGAAIVGAARRDREWFNEARRKSALFLSTDEDTEPTPAPRLKHSKSIDEGMFSSEPYMNLNISANFGHPVNRDINSGYSYQPKTGKSYGSSTTSAFSTVCSTFIPQLQSSSSPLTMSSVNPAGGVVTPLIHPLTGKILDPSSPLGLALAARERALKESQQHSRNEVEERKSRPCSPRFVEQQKSPIDSHNSPTHRHWDSGSVRKKEIDYKSCMMNPGGERKSDESSGHRSPALLLLQGVEQGKAWEKRTDGQEKIELHVRFMENSTHKDEEQHKIAMVKEVKSPTVNHPAVSSTNCVTNESNSKENGLPLLVLPPPAPSIDVDDDFLFTEPLPPPLEFSNSFDKPDSPPGPSSGVNTLPPPLPPPPPESGNTPALDSTTSSLTSYDSEVANLTQGTPELKEPHVNFSSVVSSIQIPASDTMETVTDSGIEEIDSRSSSDHHLETISSVSTLSSMSGLSTEGTELLDTYITYLDGQAFGAEKAVLQNKIRSRTFPSRTPGLLRDPITATSTTISIAPCTENVFTLTPSHGPSLIAPSDSTKDTQRKSPTLPWEDFSQEKTSPVSTGKPTMITELSSKLQHMSGVSWSRSPESAVAFTPERPSSLQRHRIVDDSSVSLISSKPVSSMYHNWPKSPQPPSKHPKSVDFDIRPSLRRAPSPSALPSEHKINPAPRPSSLPILPSAPVYTGVFDLRSSPTAGGESFPSFQTGSRSLSPTHFILPPTEKPFASKPVHFWTKFDVADWLDYLNLGEHREHFLDNEIDGSHLPSLTKEDYIDLGVTRVGHRMNIERALKFFIER</sequence>
<feature type="region of interest" description="Disordered" evidence="5">
    <location>
        <begin position="684"/>
        <end position="733"/>
    </location>
</feature>
<keyword evidence="2" id="KW-0963">Cytoplasm</keyword>
<proteinExistence type="predicted"/>
<organism evidence="8 9">
    <name type="scientific">Xenopus laevis</name>
    <name type="common">African clawed frog</name>
    <dbReference type="NCBI Taxonomy" id="8355"/>
    <lineage>
        <taxon>Eukaryota</taxon>
        <taxon>Metazoa</taxon>
        <taxon>Chordata</taxon>
        <taxon>Craniata</taxon>
        <taxon>Vertebrata</taxon>
        <taxon>Euteleostomi</taxon>
        <taxon>Amphibia</taxon>
        <taxon>Batrachia</taxon>
        <taxon>Anura</taxon>
        <taxon>Pipoidea</taxon>
        <taxon>Pipidae</taxon>
        <taxon>Xenopodinae</taxon>
        <taxon>Xenopus</taxon>
        <taxon>Xenopus</taxon>
    </lineage>
</organism>
<feature type="compositionally biased region" description="Polar residues" evidence="5">
    <location>
        <begin position="217"/>
        <end position="229"/>
    </location>
</feature>
<dbReference type="FunFam" id="2.30.42.10:FF:000018">
    <property type="entry name" value="SH3 and multiple ankyrin repeat domains protein 2"/>
    <property type="match status" value="1"/>
</dbReference>
<dbReference type="SMART" id="SM00454">
    <property type="entry name" value="SAM"/>
    <property type="match status" value="1"/>
</dbReference>
<evidence type="ECO:0000256" key="2">
    <source>
        <dbReference type="ARBA" id="ARBA00022490"/>
    </source>
</evidence>
<dbReference type="GO" id="GO:0030160">
    <property type="term" value="F:synaptic receptor adaptor activity"/>
    <property type="evidence" value="ECO:0000318"/>
    <property type="project" value="GO_Central"/>
</dbReference>
<dbReference type="SUPFAM" id="SSF47769">
    <property type="entry name" value="SAM/Pointed domain"/>
    <property type="match status" value="1"/>
</dbReference>
<dbReference type="GO" id="GO:0045211">
    <property type="term" value="C:postsynaptic membrane"/>
    <property type="evidence" value="ECO:0007669"/>
    <property type="project" value="TreeGrafter"/>
</dbReference>
<dbReference type="PROSITE" id="PS50106">
    <property type="entry name" value="PDZ"/>
    <property type="match status" value="1"/>
</dbReference>
<dbReference type="Pfam" id="PF17820">
    <property type="entry name" value="PDZ_6"/>
    <property type="match status" value="1"/>
</dbReference>
<feature type="compositionally biased region" description="Polar residues" evidence="5">
    <location>
        <begin position="289"/>
        <end position="303"/>
    </location>
</feature>
<feature type="compositionally biased region" description="Low complexity" evidence="5">
    <location>
        <begin position="458"/>
        <end position="472"/>
    </location>
</feature>
<dbReference type="PANTHER" id="PTHR24135">
    <property type="entry name" value="SH3 AND MULTIPLE ANKYRIN REPEAT DOMAINS PROTEIN"/>
    <property type="match status" value="1"/>
</dbReference>
<dbReference type="CTD" id="121395622"/>
<dbReference type="GO" id="GO:0005737">
    <property type="term" value="C:cytoplasm"/>
    <property type="evidence" value="ECO:0007669"/>
    <property type="project" value="UniProtKB-SubCell"/>
</dbReference>
<feature type="compositionally biased region" description="Polar residues" evidence="5">
    <location>
        <begin position="712"/>
        <end position="722"/>
    </location>
</feature>
<dbReference type="CDD" id="cd06746">
    <property type="entry name" value="PDZ_SHANK1_3-like"/>
    <property type="match status" value="1"/>
</dbReference>
<dbReference type="FunFam" id="1.10.150.50:FF:000006">
    <property type="entry name" value="SH3 and multiple ankyrin repeat domains protein 2"/>
    <property type="match status" value="1"/>
</dbReference>
<dbReference type="InterPro" id="IPR051569">
    <property type="entry name" value="SHANK"/>
</dbReference>
<dbReference type="OrthoDB" id="445896at2759"/>
<dbReference type="GO" id="GO:0035255">
    <property type="term" value="F:ionotropic glutamate receptor binding"/>
    <property type="evidence" value="ECO:0000318"/>
    <property type="project" value="GO_Central"/>
</dbReference>
<feature type="compositionally biased region" description="Pro residues" evidence="5">
    <location>
        <begin position="889"/>
        <end position="899"/>
    </location>
</feature>
<dbReference type="GO" id="GO:0014069">
    <property type="term" value="C:postsynaptic density"/>
    <property type="evidence" value="ECO:0000318"/>
    <property type="project" value="GO_Central"/>
</dbReference>
<evidence type="ECO:0000259" key="6">
    <source>
        <dbReference type="PROSITE" id="PS50105"/>
    </source>
</evidence>
<dbReference type="RefSeq" id="XP_041425535.1">
    <property type="nucleotide sequence ID" value="XM_041569601.1"/>
</dbReference>
<dbReference type="SUPFAM" id="SSF50156">
    <property type="entry name" value="PDZ domain-like"/>
    <property type="match status" value="1"/>
</dbReference>
<dbReference type="PROSITE" id="PS50105">
    <property type="entry name" value="SAM_DOMAIN"/>
    <property type="match status" value="1"/>
</dbReference>
<evidence type="ECO:0000256" key="1">
    <source>
        <dbReference type="ARBA" id="ARBA00004496"/>
    </source>
</evidence>
<comment type="subcellular location">
    <subcellularLocation>
        <location evidence="1">Cytoplasm</location>
    </subcellularLocation>
    <subcellularLocation>
        <location evidence="4">Postsynaptic density</location>
    </subcellularLocation>
</comment>
<feature type="region of interest" description="Disordered" evidence="5">
    <location>
        <begin position="1061"/>
        <end position="1098"/>
    </location>
</feature>